<dbReference type="AlphaFoldDB" id="A0AAE1CMY5"/>
<sequence>MEVMWTCRSCHGYSRTVCNKLEVYALAENPTSTVSEDTESGLIGQVRHCLLLYQQGLAQGQVQVLQQNGCES</sequence>
<evidence type="ECO:0000313" key="1">
    <source>
        <dbReference type="EMBL" id="KAK3718974.1"/>
    </source>
</evidence>
<comment type="caution">
    <text evidence="1">The sequence shown here is derived from an EMBL/GenBank/DDBJ whole genome shotgun (WGS) entry which is preliminary data.</text>
</comment>
<dbReference type="EMBL" id="JAWDGP010007422">
    <property type="protein sequence ID" value="KAK3718974.1"/>
    <property type="molecule type" value="Genomic_DNA"/>
</dbReference>
<evidence type="ECO:0000313" key="2">
    <source>
        <dbReference type="Proteomes" id="UP001283361"/>
    </source>
</evidence>
<proteinExistence type="predicted"/>
<accession>A0AAE1CMY5</accession>
<reference evidence="1" key="1">
    <citation type="journal article" date="2023" name="G3 (Bethesda)">
        <title>A reference genome for the long-term kleptoplast-retaining sea slug Elysia crispata morphotype clarki.</title>
        <authorList>
            <person name="Eastman K.E."/>
            <person name="Pendleton A.L."/>
            <person name="Shaikh M.A."/>
            <person name="Suttiyut T."/>
            <person name="Ogas R."/>
            <person name="Tomko P."/>
            <person name="Gavelis G."/>
            <person name="Widhalm J.R."/>
            <person name="Wisecaver J.H."/>
        </authorList>
    </citation>
    <scope>NUCLEOTIDE SEQUENCE</scope>
    <source>
        <strain evidence="1">ECLA1</strain>
    </source>
</reference>
<protein>
    <submittedName>
        <fullName evidence="1">Uncharacterized protein</fullName>
    </submittedName>
</protein>
<keyword evidence="2" id="KW-1185">Reference proteome</keyword>
<dbReference type="Proteomes" id="UP001283361">
    <property type="component" value="Unassembled WGS sequence"/>
</dbReference>
<organism evidence="1 2">
    <name type="scientific">Elysia crispata</name>
    <name type="common">lettuce slug</name>
    <dbReference type="NCBI Taxonomy" id="231223"/>
    <lineage>
        <taxon>Eukaryota</taxon>
        <taxon>Metazoa</taxon>
        <taxon>Spiralia</taxon>
        <taxon>Lophotrochozoa</taxon>
        <taxon>Mollusca</taxon>
        <taxon>Gastropoda</taxon>
        <taxon>Heterobranchia</taxon>
        <taxon>Euthyneura</taxon>
        <taxon>Panpulmonata</taxon>
        <taxon>Sacoglossa</taxon>
        <taxon>Placobranchoidea</taxon>
        <taxon>Plakobranchidae</taxon>
        <taxon>Elysia</taxon>
    </lineage>
</organism>
<name>A0AAE1CMY5_9GAST</name>
<gene>
    <name evidence="1" type="ORF">RRG08_037458</name>
</gene>